<organism evidence="1 2">
    <name type="scientific">Carpinus fangiana</name>
    <dbReference type="NCBI Taxonomy" id="176857"/>
    <lineage>
        <taxon>Eukaryota</taxon>
        <taxon>Viridiplantae</taxon>
        <taxon>Streptophyta</taxon>
        <taxon>Embryophyta</taxon>
        <taxon>Tracheophyta</taxon>
        <taxon>Spermatophyta</taxon>
        <taxon>Magnoliopsida</taxon>
        <taxon>eudicotyledons</taxon>
        <taxon>Gunneridae</taxon>
        <taxon>Pentapetalae</taxon>
        <taxon>rosids</taxon>
        <taxon>fabids</taxon>
        <taxon>Fagales</taxon>
        <taxon>Betulaceae</taxon>
        <taxon>Carpinus</taxon>
    </lineage>
</organism>
<dbReference type="AlphaFoldDB" id="A0A660KRE3"/>
<dbReference type="Proteomes" id="UP000327013">
    <property type="component" value="Chromosome 4"/>
</dbReference>
<dbReference type="EMBL" id="CM017324">
    <property type="protein sequence ID" value="KAE8037988.1"/>
    <property type="molecule type" value="Genomic_DNA"/>
</dbReference>
<proteinExistence type="predicted"/>
<evidence type="ECO:0000313" key="1">
    <source>
        <dbReference type="EMBL" id="KAE8037988.1"/>
    </source>
</evidence>
<name>A0A660KRE3_9ROSI</name>
<reference evidence="1 2" key="1">
    <citation type="submission" date="2019-06" db="EMBL/GenBank/DDBJ databases">
        <title>A chromosomal-level reference genome of Carpinus fangiana (Coryloideae, Betulaceae).</title>
        <authorList>
            <person name="Yang X."/>
            <person name="Wang Z."/>
            <person name="Zhang L."/>
            <person name="Hao G."/>
            <person name="Liu J."/>
            <person name="Yang Y."/>
        </authorList>
    </citation>
    <scope>NUCLEOTIDE SEQUENCE [LARGE SCALE GENOMIC DNA]</scope>
    <source>
        <strain evidence="1">Cfa_2016G</strain>
        <tissue evidence="1">Leaf</tissue>
    </source>
</reference>
<evidence type="ECO:0000313" key="2">
    <source>
        <dbReference type="Proteomes" id="UP000327013"/>
    </source>
</evidence>
<accession>A0A660KRE3</accession>
<protein>
    <submittedName>
        <fullName evidence="1">Uncharacterized protein</fullName>
    </submittedName>
</protein>
<gene>
    <name evidence="1" type="ORF">FH972_010536</name>
</gene>
<keyword evidence="2" id="KW-1185">Reference proteome</keyword>
<sequence>MIIKRTMKLEMPNPKRCKLEDSDWEEEEGYGYAYSVNPKKRKPNGYRSVGNSGVECFSYGSGYSWWSESEESCWDGDLESNSKQLNEKRTLKRSSGFGRRC</sequence>